<protein>
    <submittedName>
        <fullName evidence="2">Uncharacterized protein</fullName>
    </submittedName>
</protein>
<feature type="compositionally biased region" description="Basic and acidic residues" evidence="1">
    <location>
        <begin position="182"/>
        <end position="196"/>
    </location>
</feature>
<feature type="region of interest" description="Disordered" evidence="1">
    <location>
        <begin position="83"/>
        <end position="131"/>
    </location>
</feature>
<organism evidence="2 3">
    <name type="scientific">Malassezia yamatoensis</name>
    <dbReference type="NCBI Taxonomy" id="253288"/>
    <lineage>
        <taxon>Eukaryota</taxon>
        <taxon>Fungi</taxon>
        <taxon>Dikarya</taxon>
        <taxon>Basidiomycota</taxon>
        <taxon>Ustilaginomycotina</taxon>
        <taxon>Malasseziomycetes</taxon>
        <taxon>Malasseziales</taxon>
        <taxon>Malasseziaceae</taxon>
        <taxon>Malassezia</taxon>
    </lineage>
</organism>
<accession>A0AAJ6CET3</accession>
<sequence>MAALGHLCKGDRAIRDRTRLFIDRVKLWESQGNARSMKEIHAGIPAVCAWLADEILERKVIERDEMMRASGLSPEKFAHAEKLVRQVVSDPPRTRTRRQSSATITDRKEPRAVSRPSVSPEKSREKLDKNTLLDRAKAAQSGALFRPAAATETTPAHIPESELRTAPVLRKKEKHKKSAQPEPKRIKHSEPKRDANSPHPVSDALPPIIKHESEEAQAYQRLVSLGMPAHREGLKFEIEPRRKRGRPPGQKRTIPQWMQDADRIAPSDHTLEATASILPARYMAANLSHAEVQWLRPLPVPMVMSTANPSGVRAKPSEVWARWACLWDLD</sequence>
<dbReference type="Proteomes" id="UP001219567">
    <property type="component" value="Chromosome 1"/>
</dbReference>
<feature type="compositionally biased region" description="Basic and acidic residues" evidence="1">
    <location>
        <begin position="121"/>
        <end position="131"/>
    </location>
</feature>
<evidence type="ECO:0000313" key="2">
    <source>
        <dbReference type="EMBL" id="WFC97587.1"/>
    </source>
</evidence>
<feature type="region of interest" description="Disordered" evidence="1">
    <location>
        <begin position="143"/>
        <end position="205"/>
    </location>
</feature>
<evidence type="ECO:0000256" key="1">
    <source>
        <dbReference type="SAM" id="MobiDB-lite"/>
    </source>
</evidence>
<keyword evidence="3" id="KW-1185">Reference proteome</keyword>
<name>A0AAJ6CET3_9BASI</name>
<reference evidence="2 3" key="1">
    <citation type="submission" date="2023-03" db="EMBL/GenBank/DDBJ databases">
        <title>Mating type loci evolution in Malassezia.</title>
        <authorList>
            <person name="Coelho M.A."/>
        </authorList>
    </citation>
    <scope>NUCLEOTIDE SEQUENCE [LARGE SCALE GENOMIC DNA]</scope>
    <source>
        <strain evidence="2 3">CBS 9725</strain>
    </source>
</reference>
<feature type="compositionally biased region" description="Basic residues" evidence="1">
    <location>
        <begin position="169"/>
        <end position="178"/>
    </location>
</feature>
<gene>
    <name evidence="2" type="ORF">MYAM1_000302</name>
</gene>
<proteinExistence type="predicted"/>
<evidence type="ECO:0000313" key="3">
    <source>
        <dbReference type="Proteomes" id="UP001219567"/>
    </source>
</evidence>
<dbReference type="AlphaFoldDB" id="A0AAJ6CET3"/>
<dbReference type="EMBL" id="CP119943">
    <property type="protein sequence ID" value="WFC97587.1"/>
    <property type="molecule type" value="Genomic_DNA"/>
</dbReference>